<name>A0A0V1FW44_TRIPS</name>
<gene>
    <name evidence="1" type="ORF">T4D_11512</name>
</gene>
<organism evidence="1 2">
    <name type="scientific">Trichinella pseudospiralis</name>
    <name type="common">Parasitic roundworm</name>
    <dbReference type="NCBI Taxonomy" id="6337"/>
    <lineage>
        <taxon>Eukaryota</taxon>
        <taxon>Metazoa</taxon>
        <taxon>Ecdysozoa</taxon>
        <taxon>Nematoda</taxon>
        <taxon>Enoplea</taxon>
        <taxon>Dorylaimia</taxon>
        <taxon>Trichinellida</taxon>
        <taxon>Trichinellidae</taxon>
        <taxon>Trichinella</taxon>
    </lineage>
</organism>
<evidence type="ECO:0000313" key="1">
    <source>
        <dbReference type="EMBL" id="KRY90222.1"/>
    </source>
</evidence>
<dbReference type="EMBL" id="JYDT01000023">
    <property type="protein sequence ID" value="KRY90222.1"/>
    <property type="molecule type" value="Genomic_DNA"/>
</dbReference>
<evidence type="ECO:0000313" key="2">
    <source>
        <dbReference type="Proteomes" id="UP000054995"/>
    </source>
</evidence>
<protein>
    <submittedName>
        <fullName evidence="1">Uncharacterized protein</fullName>
    </submittedName>
</protein>
<reference evidence="1 2" key="1">
    <citation type="submission" date="2015-01" db="EMBL/GenBank/DDBJ databases">
        <title>Evolution of Trichinella species and genotypes.</title>
        <authorList>
            <person name="Korhonen P.K."/>
            <person name="Edoardo P."/>
            <person name="Giuseppe L.R."/>
            <person name="Gasser R.B."/>
        </authorList>
    </citation>
    <scope>NUCLEOTIDE SEQUENCE [LARGE SCALE GENOMIC DNA]</scope>
    <source>
        <strain evidence="1">ISS470</strain>
    </source>
</reference>
<comment type="caution">
    <text evidence="1">The sequence shown here is derived from an EMBL/GenBank/DDBJ whole genome shotgun (WGS) entry which is preliminary data.</text>
</comment>
<dbReference type="Proteomes" id="UP000054995">
    <property type="component" value="Unassembled WGS sequence"/>
</dbReference>
<dbReference type="AlphaFoldDB" id="A0A0V1FW44"/>
<keyword evidence="2" id="KW-1185">Reference proteome</keyword>
<proteinExistence type="predicted"/>
<accession>A0A0V1FW44</accession>
<sequence>MKQNIYILTCFRQQCSHQVADNTLTKSKVQRDCVGSVELRLVHDYLIDCPLSCLRPRCWFTISQLSSRFHKQSMNNFTFSAKSSIFLRLFFNYTERLELALFQMRVDRVACQKRWKCKILLSVFRSDMTIETKLRLQKSTDVPVCFIWTIRPDQLDPTTSYYSVSGGLPFLHRWRCNLRGKAMSVLHSALICK</sequence>